<keyword evidence="6" id="KW-0378">Hydrolase</keyword>
<dbReference type="GO" id="GO:0005524">
    <property type="term" value="F:ATP binding"/>
    <property type="evidence" value="ECO:0007669"/>
    <property type="project" value="UniProtKB-KW"/>
</dbReference>
<dbReference type="PROSITE" id="PS00211">
    <property type="entry name" value="ABC_TRANSPORTER_1"/>
    <property type="match status" value="1"/>
</dbReference>
<dbReference type="CDD" id="cd03220">
    <property type="entry name" value="ABC_KpsT_Wzt"/>
    <property type="match status" value="1"/>
</dbReference>
<dbReference type="AlphaFoldDB" id="A0A6J4JXM1"/>
<dbReference type="SUPFAM" id="SSF52540">
    <property type="entry name" value="P-loop containing nucleoside triphosphate hydrolases"/>
    <property type="match status" value="1"/>
</dbReference>
<dbReference type="InterPro" id="IPR017871">
    <property type="entry name" value="ABC_transporter-like_CS"/>
</dbReference>
<reference evidence="6" key="1">
    <citation type="submission" date="2020-02" db="EMBL/GenBank/DDBJ databases">
        <authorList>
            <person name="Meier V. D."/>
        </authorList>
    </citation>
    <scope>NUCLEOTIDE SEQUENCE</scope>
    <source>
        <strain evidence="6">AVDCRST_MAG56</strain>
    </source>
</reference>
<proteinExistence type="inferred from homology"/>
<comment type="similarity">
    <text evidence="1">Belongs to the ABC transporter superfamily.</text>
</comment>
<dbReference type="GO" id="GO:0016020">
    <property type="term" value="C:membrane"/>
    <property type="evidence" value="ECO:0007669"/>
    <property type="project" value="InterPro"/>
</dbReference>
<accession>A0A6J4JXM1</accession>
<dbReference type="InterPro" id="IPR003593">
    <property type="entry name" value="AAA+_ATPase"/>
</dbReference>
<dbReference type="Pfam" id="PF00005">
    <property type="entry name" value="ABC_tran"/>
    <property type="match status" value="1"/>
</dbReference>
<dbReference type="InterPro" id="IPR003439">
    <property type="entry name" value="ABC_transporter-like_ATP-bd"/>
</dbReference>
<dbReference type="PANTHER" id="PTHR46743">
    <property type="entry name" value="TEICHOIC ACIDS EXPORT ATP-BINDING PROTEIN TAGH"/>
    <property type="match status" value="1"/>
</dbReference>
<dbReference type="InterPro" id="IPR027417">
    <property type="entry name" value="P-loop_NTPase"/>
</dbReference>
<dbReference type="InterPro" id="IPR015860">
    <property type="entry name" value="ABC_transpr_TagH-like"/>
</dbReference>
<dbReference type="GO" id="GO:0140359">
    <property type="term" value="F:ABC-type transporter activity"/>
    <property type="evidence" value="ECO:0007669"/>
    <property type="project" value="InterPro"/>
</dbReference>
<dbReference type="SMART" id="SM00382">
    <property type="entry name" value="AAA"/>
    <property type="match status" value="1"/>
</dbReference>
<evidence type="ECO:0000256" key="4">
    <source>
        <dbReference type="ARBA" id="ARBA00022840"/>
    </source>
</evidence>
<name>A0A6J4JXM1_9SPHI</name>
<dbReference type="EMBL" id="CADCTQ010000379">
    <property type="protein sequence ID" value="CAA9290197.1"/>
    <property type="molecule type" value="Genomic_DNA"/>
</dbReference>
<dbReference type="EC" id="3.6.3.40" evidence="6"/>
<dbReference type="GO" id="GO:0016887">
    <property type="term" value="F:ATP hydrolysis activity"/>
    <property type="evidence" value="ECO:0007669"/>
    <property type="project" value="InterPro"/>
</dbReference>
<sequence length="431" mass="48277">MSVAIKVENIGKKYVVVRNQQKEYTLRGTLTQKVQRMLQPNQFNEEKEEEFWALKDVSFEVNQGDLVGIIGHNGAGKSTVLKIISRITEPTKGSIGINGRVASLLEVGTGFHRELTGRENIYLNGTILGMKRPEIQRKFDEIVAFSEIEKFLDTPVKRYSSGMFMRLGFAVAAHLVSEILIVDEVLAVGDQSFQNKCLAKMEDVSRNEGRTVLFVSHNMSTIKRLCKTGILLKGGRVEKTGNITDVAAEYLKPVQAIASTENIFTTKKYGILGCEVLAADDADAYEREGAKPDRTILAHQQIMFRFFIRISDRMRGKIGLGGSLRDAGGITIGTTFSDYYGTKFAMTPDEVTEIRVINEGMRLSPGRYTFYPSLYCNDEKAKSLVEAVHFNVLPSDIFGFGYNDFQGQGPIVWNARWEQVEADVNDLKHLR</sequence>
<keyword evidence="2" id="KW-0813">Transport</keyword>
<dbReference type="PROSITE" id="PS50893">
    <property type="entry name" value="ABC_TRANSPORTER_2"/>
    <property type="match status" value="1"/>
</dbReference>
<dbReference type="InterPro" id="IPR050683">
    <property type="entry name" value="Bact_Polysacc_Export_ATP-bd"/>
</dbReference>
<organism evidence="6">
    <name type="scientific">uncultured Cytophagales bacterium</name>
    <dbReference type="NCBI Taxonomy" id="158755"/>
    <lineage>
        <taxon>Bacteria</taxon>
        <taxon>Pseudomonadati</taxon>
        <taxon>Bacteroidota</taxon>
        <taxon>Sphingobacteriia</taxon>
        <taxon>Sphingobacteriales</taxon>
        <taxon>environmental samples</taxon>
    </lineage>
</organism>
<keyword evidence="4 6" id="KW-0067">ATP-binding</keyword>
<dbReference type="PANTHER" id="PTHR46743:SF2">
    <property type="entry name" value="TEICHOIC ACIDS EXPORT ATP-BINDING PROTEIN TAGH"/>
    <property type="match status" value="1"/>
</dbReference>
<keyword evidence="3" id="KW-0547">Nucleotide-binding</keyword>
<evidence type="ECO:0000259" key="5">
    <source>
        <dbReference type="PROSITE" id="PS50893"/>
    </source>
</evidence>
<evidence type="ECO:0000313" key="6">
    <source>
        <dbReference type="EMBL" id="CAA9290197.1"/>
    </source>
</evidence>
<protein>
    <submittedName>
        <fullName evidence="6">Teichoic acid export ATP-binding protein TagH</fullName>
        <ecNumber evidence="6">3.6.3.40</ecNumber>
    </submittedName>
</protein>
<evidence type="ECO:0000256" key="3">
    <source>
        <dbReference type="ARBA" id="ARBA00022741"/>
    </source>
</evidence>
<dbReference type="Gene3D" id="3.40.50.300">
    <property type="entry name" value="P-loop containing nucleotide triphosphate hydrolases"/>
    <property type="match status" value="1"/>
</dbReference>
<evidence type="ECO:0000256" key="1">
    <source>
        <dbReference type="ARBA" id="ARBA00005417"/>
    </source>
</evidence>
<evidence type="ECO:0000256" key="2">
    <source>
        <dbReference type="ARBA" id="ARBA00022448"/>
    </source>
</evidence>
<feature type="domain" description="ABC transporter" evidence="5">
    <location>
        <begin position="38"/>
        <end position="259"/>
    </location>
</feature>
<gene>
    <name evidence="6" type="ORF">AVDCRST_MAG56-4599</name>
</gene>